<dbReference type="Proteomes" id="UP000004810">
    <property type="component" value="Unassembled WGS sequence"/>
</dbReference>
<evidence type="ECO:0000313" key="2">
    <source>
        <dbReference type="Proteomes" id="UP000004810"/>
    </source>
</evidence>
<reference evidence="2" key="1">
    <citation type="submission" date="2012-08" db="EMBL/GenBank/DDBJ databases">
        <title>The Genome Sequence of Wuchereria bancrofti.</title>
        <authorList>
            <person name="Nutman T.B."/>
            <person name="Fink D.L."/>
            <person name="Russ C."/>
            <person name="Young S."/>
            <person name="Zeng Q."/>
            <person name="Koehrsen M."/>
            <person name="Alvarado L."/>
            <person name="Berlin A."/>
            <person name="Chapman S.B."/>
            <person name="Chen Z."/>
            <person name="Freedman E."/>
            <person name="Gellesch M."/>
            <person name="Goldberg J."/>
            <person name="Griggs A."/>
            <person name="Gujja S."/>
            <person name="Heilman E.R."/>
            <person name="Heiman D."/>
            <person name="Hepburn T."/>
            <person name="Howarth C."/>
            <person name="Jen D."/>
            <person name="Larson L."/>
            <person name="Lewis B."/>
            <person name="Mehta T."/>
            <person name="Park D."/>
            <person name="Pearson M."/>
            <person name="Roberts A."/>
            <person name="Saif S."/>
            <person name="Shea T."/>
            <person name="Shenoy N."/>
            <person name="Sisk P."/>
            <person name="Stolte C."/>
            <person name="Sykes S."/>
            <person name="Walk T."/>
            <person name="White J."/>
            <person name="Yandava C."/>
            <person name="Haas B."/>
            <person name="Henn M.R."/>
            <person name="Nusbaum C."/>
            <person name="Birren B."/>
        </authorList>
    </citation>
    <scope>NUCLEOTIDE SEQUENCE [LARGE SCALE GENOMIC DNA]</scope>
    <source>
        <strain evidence="2">NA</strain>
    </source>
</reference>
<comment type="caution">
    <text evidence="1">The sequence shown here is derived from an EMBL/GenBank/DDBJ whole genome shotgun (WGS) entry which is preliminary data.</text>
</comment>
<proteinExistence type="predicted"/>
<sequence length="60" mass="6988">MPYEEFQRLIDMNANSITNYKKNGKVPTTIAVIAVIISDMKDDGLDFYPIFEKVRAYRDQ</sequence>
<dbReference type="EMBL" id="ADBV01015950">
    <property type="protein sequence ID" value="EJW72538.1"/>
    <property type="molecule type" value="Genomic_DNA"/>
</dbReference>
<evidence type="ECO:0000313" key="1">
    <source>
        <dbReference type="EMBL" id="EJW72538.1"/>
    </source>
</evidence>
<name>J9DSF0_WUCBA</name>
<gene>
    <name evidence="1" type="ORF">WUBG_16550</name>
</gene>
<accession>J9DSF0</accession>
<organism evidence="1 2">
    <name type="scientific">Wuchereria bancrofti</name>
    <dbReference type="NCBI Taxonomy" id="6293"/>
    <lineage>
        <taxon>Eukaryota</taxon>
        <taxon>Metazoa</taxon>
        <taxon>Ecdysozoa</taxon>
        <taxon>Nematoda</taxon>
        <taxon>Chromadorea</taxon>
        <taxon>Rhabditida</taxon>
        <taxon>Spirurina</taxon>
        <taxon>Spiruromorpha</taxon>
        <taxon>Filarioidea</taxon>
        <taxon>Onchocercidae</taxon>
        <taxon>Wuchereria</taxon>
    </lineage>
</organism>
<dbReference type="AlphaFoldDB" id="J9DSF0"/>
<protein>
    <submittedName>
        <fullName evidence="1">Uncharacterized protein</fullName>
    </submittedName>
</protein>